<evidence type="ECO:0000256" key="4">
    <source>
        <dbReference type="ARBA" id="ARBA00023136"/>
    </source>
</evidence>
<evidence type="ECO:0000256" key="2">
    <source>
        <dbReference type="ARBA" id="ARBA00022692"/>
    </source>
</evidence>
<evidence type="ECO:0000256" key="5">
    <source>
        <dbReference type="SAM" id="Phobius"/>
    </source>
</evidence>
<keyword evidence="4 5" id="KW-0472">Membrane</keyword>
<dbReference type="GO" id="GO:0016020">
    <property type="term" value="C:membrane"/>
    <property type="evidence" value="ECO:0007669"/>
    <property type="project" value="UniProtKB-SubCell"/>
</dbReference>
<name>A0A820Q9C5_9BILA</name>
<evidence type="ECO:0000313" key="6">
    <source>
        <dbReference type="EMBL" id="CAF4415807.1"/>
    </source>
</evidence>
<feature type="transmembrane region" description="Helical" evidence="5">
    <location>
        <begin position="53"/>
        <end position="71"/>
    </location>
</feature>
<keyword evidence="3 5" id="KW-1133">Transmembrane helix</keyword>
<reference evidence="6" key="1">
    <citation type="submission" date="2021-02" db="EMBL/GenBank/DDBJ databases">
        <authorList>
            <person name="Nowell W R."/>
        </authorList>
    </citation>
    <scope>NUCLEOTIDE SEQUENCE</scope>
</reference>
<evidence type="ECO:0000256" key="1">
    <source>
        <dbReference type="ARBA" id="ARBA00004141"/>
    </source>
</evidence>
<dbReference type="AlphaFoldDB" id="A0A820Q9C5"/>
<proteinExistence type="predicted"/>
<feature type="transmembrane region" description="Helical" evidence="5">
    <location>
        <begin position="23"/>
        <end position="47"/>
    </location>
</feature>
<evidence type="ECO:0000313" key="7">
    <source>
        <dbReference type="Proteomes" id="UP000663881"/>
    </source>
</evidence>
<protein>
    <submittedName>
        <fullName evidence="6">Uncharacterized protein</fullName>
    </submittedName>
</protein>
<dbReference type="SUPFAM" id="SSF103473">
    <property type="entry name" value="MFS general substrate transporter"/>
    <property type="match status" value="1"/>
</dbReference>
<dbReference type="Proteomes" id="UP000663881">
    <property type="component" value="Unassembled WGS sequence"/>
</dbReference>
<organism evidence="6 7">
    <name type="scientific">Adineta steineri</name>
    <dbReference type="NCBI Taxonomy" id="433720"/>
    <lineage>
        <taxon>Eukaryota</taxon>
        <taxon>Metazoa</taxon>
        <taxon>Spiralia</taxon>
        <taxon>Gnathifera</taxon>
        <taxon>Rotifera</taxon>
        <taxon>Eurotatoria</taxon>
        <taxon>Bdelloidea</taxon>
        <taxon>Adinetida</taxon>
        <taxon>Adinetidae</taxon>
        <taxon>Adineta</taxon>
    </lineage>
</organism>
<sequence>ETRGISVSGFVLGSEIVGPSKRLLTGIVIEYFFVFGQYFLVAFAFFIRTWRALTGAITLFTVPFMFFYFILPESPRWLVSRGRFDDAEKVLRKIAVDNKRDFDPNKYQQLKEEQQKVG</sequence>
<feature type="non-terminal residue" evidence="6">
    <location>
        <position position="1"/>
    </location>
</feature>
<dbReference type="InterPro" id="IPR036259">
    <property type="entry name" value="MFS_trans_sf"/>
</dbReference>
<dbReference type="InterPro" id="IPR005828">
    <property type="entry name" value="MFS_sugar_transport-like"/>
</dbReference>
<comment type="caution">
    <text evidence="6">The sequence shown here is derived from an EMBL/GenBank/DDBJ whole genome shotgun (WGS) entry which is preliminary data.</text>
</comment>
<comment type="subcellular location">
    <subcellularLocation>
        <location evidence="1">Membrane</location>
        <topology evidence="1">Multi-pass membrane protein</topology>
    </subcellularLocation>
</comment>
<accession>A0A820Q9C5</accession>
<dbReference type="Pfam" id="PF00083">
    <property type="entry name" value="Sugar_tr"/>
    <property type="match status" value="1"/>
</dbReference>
<dbReference type="GO" id="GO:0022857">
    <property type="term" value="F:transmembrane transporter activity"/>
    <property type="evidence" value="ECO:0007669"/>
    <property type="project" value="InterPro"/>
</dbReference>
<dbReference type="Gene3D" id="1.20.1250.20">
    <property type="entry name" value="MFS general substrate transporter like domains"/>
    <property type="match status" value="1"/>
</dbReference>
<evidence type="ECO:0000256" key="3">
    <source>
        <dbReference type="ARBA" id="ARBA00022989"/>
    </source>
</evidence>
<dbReference type="EMBL" id="CAJOAY010029900">
    <property type="protein sequence ID" value="CAF4415807.1"/>
    <property type="molecule type" value="Genomic_DNA"/>
</dbReference>
<dbReference type="PANTHER" id="PTHR24064">
    <property type="entry name" value="SOLUTE CARRIER FAMILY 22 MEMBER"/>
    <property type="match status" value="1"/>
</dbReference>
<gene>
    <name evidence="6" type="ORF">OKA104_LOCUS52222</name>
</gene>
<keyword evidence="2 5" id="KW-0812">Transmembrane</keyword>